<accession>A0A2H3KFP6</accession>
<reference evidence="2 3" key="1">
    <citation type="submission" date="2016-05" db="EMBL/GenBank/DDBJ databases">
        <authorList>
            <person name="Lavstsen T."/>
            <person name="Jespersen J.S."/>
        </authorList>
    </citation>
    <scope>NUCLEOTIDE SEQUENCE [LARGE SCALE GENOMIC DNA]</scope>
    <source>
        <strain evidence="2 3">B7-9</strain>
    </source>
</reference>
<dbReference type="InterPro" id="IPR027417">
    <property type="entry name" value="P-loop_NTPase"/>
</dbReference>
<feature type="region of interest" description="Disordered" evidence="1">
    <location>
        <begin position="490"/>
        <end position="587"/>
    </location>
</feature>
<dbReference type="Proteomes" id="UP000220922">
    <property type="component" value="Unassembled WGS sequence"/>
</dbReference>
<feature type="compositionally biased region" description="Basic and acidic residues" evidence="1">
    <location>
        <begin position="511"/>
        <end position="586"/>
    </location>
</feature>
<organism evidence="2 3">
    <name type="scientific">Candidatus Chloroploca asiatica</name>
    <dbReference type="NCBI Taxonomy" id="1506545"/>
    <lineage>
        <taxon>Bacteria</taxon>
        <taxon>Bacillati</taxon>
        <taxon>Chloroflexota</taxon>
        <taxon>Chloroflexia</taxon>
        <taxon>Chloroflexales</taxon>
        <taxon>Chloroflexineae</taxon>
        <taxon>Oscillochloridaceae</taxon>
        <taxon>Candidatus Chloroploca</taxon>
    </lineage>
</organism>
<feature type="region of interest" description="Disordered" evidence="1">
    <location>
        <begin position="1"/>
        <end position="26"/>
    </location>
</feature>
<feature type="region of interest" description="Disordered" evidence="1">
    <location>
        <begin position="850"/>
        <end position="899"/>
    </location>
</feature>
<dbReference type="RefSeq" id="WP_097655386.1">
    <property type="nucleotide sequence ID" value="NZ_LYXE01000192.1"/>
</dbReference>
<feature type="region of interest" description="Disordered" evidence="1">
    <location>
        <begin position="961"/>
        <end position="980"/>
    </location>
</feature>
<feature type="compositionally biased region" description="Basic and acidic residues" evidence="1">
    <location>
        <begin position="8"/>
        <end position="24"/>
    </location>
</feature>
<feature type="region of interest" description="Disordered" evidence="1">
    <location>
        <begin position="622"/>
        <end position="655"/>
    </location>
</feature>
<comment type="caution">
    <text evidence="2">The sequence shown here is derived from an EMBL/GenBank/DDBJ whole genome shotgun (WGS) entry which is preliminary data.</text>
</comment>
<keyword evidence="3" id="KW-1185">Reference proteome</keyword>
<dbReference type="OrthoDB" id="9816817at2"/>
<evidence type="ECO:0000256" key="1">
    <source>
        <dbReference type="SAM" id="MobiDB-lite"/>
    </source>
</evidence>
<gene>
    <name evidence="2" type="ORF">A9Q02_20700</name>
</gene>
<proteinExistence type="predicted"/>
<evidence type="ECO:0008006" key="4">
    <source>
        <dbReference type="Google" id="ProtNLM"/>
    </source>
</evidence>
<feature type="compositionally biased region" description="Low complexity" evidence="1">
    <location>
        <begin position="921"/>
        <end position="933"/>
    </location>
</feature>
<feature type="region of interest" description="Disordered" evidence="1">
    <location>
        <begin position="917"/>
        <end position="949"/>
    </location>
</feature>
<dbReference type="Gene3D" id="3.40.50.300">
    <property type="entry name" value="P-loop containing nucleotide triphosphate hydrolases"/>
    <property type="match status" value="1"/>
</dbReference>
<evidence type="ECO:0000313" key="2">
    <source>
        <dbReference type="EMBL" id="PDV96514.1"/>
    </source>
</evidence>
<protein>
    <recommendedName>
        <fullName evidence="4">Bacterial type II secretion system protein E domain-containing protein</fullName>
    </recommendedName>
</protein>
<dbReference type="AlphaFoldDB" id="A0A2H3KFP6"/>
<feature type="compositionally biased region" description="Pro residues" evidence="1">
    <location>
        <begin position="880"/>
        <end position="894"/>
    </location>
</feature>
<evidence type="ECO:0000313" key="3">
    <source>
        <dbReference type="Proteomes" id="UP000220922"/>
    </source>
</evidence>
<sequence>MTPPTTPRRFDQRAAEHPRVHDEAMPPGAVTEAMVRAIATWINRACQRAEAHACARQRGEAEAATADAGFNPAERDLLLDPGGDLAQRQAVFRRVLHAARTHPQLEGVDPALLHDERGLQVLWEATCAWGEHVQALLDDASITTIMIIGTTVLGVGPQRRVIQPQAYASAREPLLRATFLTRARGRIWDAENPIITGAWPGTLQLHLVREPCVMAMRPAEPGLLVVMRRRHRPSATLPALVDRGMLDAPAAALLALLLDAGASCLVSGPPEAATMEVLDALVDYGHGAPGQHVLVVDRRARAVGGPTPLPAQEPDEPPSPGCMQVARPTVLPALAALRPDLVVLPTLDDADAGEVLHHAEAGQRMLVRINAASAPAALRRMARLAATAAAGTRFAGAPDAALHALSAAFDVVIEVASAQPRNRPCIQTVALLAEGSAFEQAPRLVPLLTATVTADAITWAARAEVQGGRLVWRDAPLACSARIQAWVGAPSDRQEDQIADASPPESQGYEPRADHRRAGATTPEREPSLGLTDDHRGVSHRRAVEVTPEREPSPGLTDDERKDDHRQAVAVTSEHEPAPELQDNHHGVFHRRAVATTPEREPSPGLTNDERKADHRRAVAVTPAHEPAPGLTHDEGRADLPQGGPTSPARAPAPPDDDLLHRARAALRVGAWDEAAGVLTRALHTSDPAQVQAVIAQALQMPELVAPLDQALDEAAARLQAALAAWELDRAQQLSVVPSANVLVMRRRATHPGWQAALAALTQRQITLTTCQTALTQASAHRQRGDLVRAVEVLQPIAVEALPPDLARTLLTARRSLLTQVIAQAQADVPAPLRDVEALAQVNRDLAAQQAALTQPAPAPGERSVPQARPDGPKLRDEPPAPSGPVATPPPPAVPVAGDAPVLVTPTERSGWLEAALAQRPPTSSALPPAASTVDDDRGPVSPTERSGWLEAALAFSRERTRLRQADATQADATEGQDAA</sequence>
<name>A0A2H3KFP6_9CHLR</name>
<dbReference type="EMBL" id="LYXE01000192">
    <property type="protein sequence ID" value="PDV96514.1"/>
    <property type="molecule type" value="Genomic_DNA"/>
</dbReference>